<evidence type="ECO:0000313" key="3">
    <source>
        <dbReference type="Proteomes" id="UP000182152"/>
    </source>
</evidence>
<organism evidence="2 3">
    <name type="scientific">Enterococcus ratti</name>
    <dbReference type="NCBI Taxonomy" id="150033"/>
    <lineage>
        <taxon>Bacteria</taxon>
        <taxon>Bacillati</taxon>
        <taxon>Bacillota</taxon>
        <taxon>Bacilli</taxon>
        <taxon>Lactobacillales</taxon>
        <taxon>Enterococcaceae</taxon>
        <taxon>Enterococcus</taxon>
    </lineage>
</organism>
<proteinExistence type="predicted"/>
<dbReference type="EMBL" id="JXLB01000024">
    <property type="protein sequence ID" value="OJG78410.1"/>
    <property type="molecule type" value="Genomic_DNA"/>
</dbReference>
<evidence type="ECO:0000256" key="1">
    <source>
        <dbReference type="SAM" id="Phobius"/>
    </source>
</evidence>
<name>A0A1L8WBL8_9ENTE</name>
<evidence type="ECO:0000313" key="2">
    <source>
        <dbReference type="EMBL" id="OJG78410.1"/>
    </source>
</evidence>
<keyword evidence="1" id="KW-0472">Membrane</keyword>
<accession>A0A1L8WBL8</accession>
<sequence>MEKGGEELYVIFESRKDRLGKLMNHKKKYSLLEADNQLRRFSETLSKSTKKNTLIIKIYDKDEMIFRSEFVVGTDESSNLIVLLMYLLETEFSDENEEDKSELLQRVNEAYLAEEQATYQRDEDYIPGISVIEKFTDAQTEISNEKIFTEESMIQEENHHKNKKHLSLKKERPAIDFAGLFQKYKKILMLIVAFFVVGAGSTLFFKNSLEANQKESYSELVDHGKYNQALQDYPEKETNLIETLYSQKKSKELKELADTKHSKLALFYWSFLNKKWESVTEINGISQDTTIQAMKGYAYLAQGKLEEAELINEVLKNSTLEEQIDQFKKQLAYEKLRNQDITSAENINKEINDHDLKEDIEVAKSIINLLKKYKADQENTQLSEDERKEAKKNYEIWSENLKQLGGTTNDAKNNE</sequence>
<dbReference type="Proteomes" id="UP000182152">
    <property type="component" value="Unassembled WGS sequence"/>
</dbReference>
<reference evidence="2 3" key="1">
    <citation type="submission" date="2014-12" db="EMBL/GenBank/DDBJ databases">
        <title>Draft genome sequences of 29 type strains of Enterococci.</title>
        <authorList>
            <person name="Zhong Z."/>
            <person name="Sun Z."/>
            <person name="Liu W."/>
            <person name="Zhang W."/>
            <person name="Zhang H."/>
        </authorList>
    </citation>
    <scope>NUCLEOTIDE SEQUENCE [LARGE SCALE GENOMIC DNA]</scope>
    <source>
        <strain evidence="2 3">DSM 15687</strain>
    </source>
</reference>
<comment type="caution">
    <text evidence="2">The sequence shown here is derived from an EMBL/GenBank/DDBJ whole genome shotgun (WGS) entry which is preliminary data.</text>
</comment>
<keyword evidence="1" id="KW-0812">Transmembrane</keyword>
<keyword evidence="1" id="KW-1133">Transmembrane helix</keyword>
<feature type="transmembrane region" description="Helical" evidence="1">
    <location>
        <begin position="187"/>
        <end position="205"/>
    </location>
</feature>
<keyword evidence="3" id="KW-1185">Reference proteome</keyword>
<protein>
    <submittedName>
        <fullName evidence="2">Uncharacterized protein</fullName>
    </submittedName>
</protein>
<dbReference type="STRING" id="150033.RV14_GL001167"/>
<dbReference type="AlphaFoldDB" id="A0A1L8WBL8"/>
<gene>
    <name evidence="2" type="ORF">RV14_GL001167</name>
</gene>